<dbReference type="OrthoDB" id="9801642at2"/>
<dbReference type="GO" id="GO:0005543">
    <property type="term" value="F:phospholipid binding"/>
    <property type="evidence" value="ECO:0007669"/>
    <property type="project" value="TreeGrafter"/>
</dbReference>
<gene>
    <name evidence="11" type="ORF">HMPREF1705_02898</name>
</gene>
<name>A0A0T5XBB3_9BACT</name>
<protein>
    <recommendedName>
        <fullName evidence="3 10">Lipid-A-disaccharide synthase</fullName>
        <ecNumber evidence="2 10">2.4.1.182</ecNumber>
    </recommendedName>
</protein>
<keyword evidence="12" id="KW-1185">Reference proteome</keyword>
<evidence type="ECO:0000256" key="9">
    <source>
        <dbReference type="ARBA" id="ARBA00048975"/>
    </source>
</evidence>
<keyword evidence="7" id="KW-0808">Transferase</keyword>
<evidence type="ECO:0000313" key="11">
    <source>
        <dbReference type="EMBL" id="KRT35657.1"/>
    </source>
</evidence>
<dbReference type="eggNOG" id="COG0763">
    <property type="taxonomic scope" value="Bacteria"/>
</dbReference>
<dbReference type="Pfam" id="PF02684">
    <property type="entry name" value="LpxB"/>
    <property type="match status" value="1"/>
</dbReference>
<evidence type="ECO:0000256" key="4">
    <source>
        <dbReference type="ARBA" id="ARBA00022516"/>
    </source>
</evidence>
<evidence type="ECO:0000256" key="6">
    <source>
        <dbReference type="ARBA" id="ARBA00022676"/>
    </source>
</evidence>
<evidence type="ECO:0000256" key="10">
    <source>
        <dbReference type="NCBIfam" id="TIGR00215"/>
    </source>
</evidence>
<dbReference type="EC" id="2.4.1.182" evidence="2 10"/>
<dbReference type="EMBL" id="ACJX03000001">
    <property type="protein sequence ID" value="KRT35657.1"/>
    <property type="molecule type" value="Genomic_DNA"/>
</dbReference>
<dbReference type="GO" id="GO:0009245">
    <property type="term" value="P:lipid A biosynthetic process"/>
    <property type="evidence" value="ECO:0007669"/>
    <property type="project" value="UniProtKB-UniRule"/>
</dbReference>
<reference evidence="12" key="1">
    <citation type="submission" date="2012-09" db="EMBL/GenBank/DDBJ databases">
        <authorList>
            <person name="Weinstock G."/>
            <person name="Sodergren E."/>
            <person name="Clifton S."/>
            <person name="Fulton L."/>
            <person name="Fulton B."/>
            <person name="Courtney L."/>
            <person name="Fronick C."/>
            <person name="Harrison M."/>
            <person name="Strong C."/>
            <person name="Farmer C."/>
            <person name="Delehaunty K."/>
            <person name="Markovic C."/>
            <person name="Hall O."/>
            <person name="Minx P."/>
            <person name="Tomlinson C."/>
            <person name="Mitreva M."/>
            <person name="Nelson J."/>
            <person name="Hou S."/>
            <person name="Wollam A."/>
            <person name="Pepin K.H."/>
            <person name="Johnson M."/>
            <person name="Bhonagiri V."/>
            <person name="Nash W.E."/>
            <person name="Suruliraj S."/>
            <person name="Warren W."/>
            <person name="Chinwalla A."/>
            <person name="Mardis E.R."/>
            <person name="Wilson R.K."/>
        </authorList>
    </citation>
    <scope>NUCLEOTIDE SEQUENCE [LARGE SCALE GENOMIC DNA]</scope>
    <source>
        <strain evidence="12">OS1</strain>
    </source>
</reference>
<sequence length="367" mass="41079">MSLFLSCGEASGDHYAGRLIEAVKSKVAPVWGMFGPEGTMAGGHALWGLEELQVMGISEAFKEIPRLMRLKNAMVDRVLSEMPSCVVVIDSPDYHIPLIKALRKRGYAKPVFYVSPPTAWAWRRGRASALRDLKVICLPLFEMEHLFYKQRGVESHWTGHPLLDDLSGYVPEERVLKNTDASPIAALLPGSRSSETRRLAPVLKDAGLMLQETGYHPVISIAKNLSARDREMIKSICHPLTFFEGKGVDLIFQSQLVVGACGTAAVEAMMFDKFMVVLYKASLLSYIVFKVMVKTKWVSMPNVLLRREVYPELLQGKANVGAIKRAICMYLENSAKIHKDLLEAKNKMGRRGAYRLWADVILERVGR</sequence>
<organism evidence="11 12">
    <name type="scientific">Acetomicrobium hydrogeniformans ATCC BAA-1850</name>
    <dbReference type="NCBI Taxonomy" id="592015"/>
    <lineage>
        <taxon>Bacteria</taxon>
        <taxon>Thermotogati</taxon>
        <taxon>Synergistota</taxon>
        <taxon>Synergistia</taxon>
        <taxon>Synergistales</taxon>
        <taxon>Acetomicrobiaceae</taxon>
        <taxon>Acetomicrobium</taxon>
    </lineage>
</organism>
<dbReference type="GO" id="GO:0016020">
    <property type="term" value="C:membrane"/>
    <property type="evidence" value="ECO:0007669"/>
    <property type="project" value="GOC"/>
</dbReference>
<evidence type="ECO:0000256" key="8">
    <source>
        <dbReference type="ARBA" id="ARBA00023098"/>
    </source>
</evidence>
<dbReference type="AlphaFoldDB" id="A0A0T5XBB3"/>
<keyword evidence="4" id="KW-0444">Lipid biosynthesis</keyword>
<dbReference type="SUPFAM" id="SSF53756">
    <property type="entry name" value="UDP-Glycosyltransferase/glycogen phosphorylase"/>
    <property type="match status" value="1"/>
</dbReference>
<keyword evidence="8" id="KW-0443">Lipid metabolism</keyword>
<dbReference type="GO" id="GO:0008915">
    <property type="term" value="F:lipid-A-disaccharide synthase activity"/>
    <property type="evidence" value="ECO:0007669"/>
    <property type="project" value="UniProtKB-UniRule"/>
</dbReference>
<dbReference type="NCBIfam" id="TIGR00215">
    <property type="entry name" value="lpxB"/>
    <property type="match status" value="1"/>
</dbReference>
<dbReference type="PANTHER" id="PTHR30372:SF4">
    <property type="entry name" value="LIPID-A-DISACCHARIDE SYNTHASE, MITOCHONDRIAL-RELATED"/>
    <property type="match status" value="1"/>
</dbReference>
<evidence type="ECO:0000256" key="7">
    <source>
        <dbReference type="ARBA" id="ARBA00022679"/>
    </source>
</evidence>
<comment type="function">
    <text evidence="1">Condensation of UDP-2,3-diacylglucosamine and 2,3-diacylglucosamine-1-phosphate to form lipid A disaccharide, a precursor of lipid A, a phosphorylated glycolipid that anchors the lipopolysaccharide to the outer membrane of the cell.</text>
</comment>
<evidence type="ECO:0000256" key="3">
    <source>
        <dbReference type="ARBA" id="ARBA00020902"/>
    </source>
</evidence>
<comment type="caution">
    <text evidence="11">The sequence shown here is derived from an EMBL/GenBank/DDBJ whole genome shotgun (WGS) entry which is preliminary data.</text>
</comment>
<accession>A0A0T5XBB3</accession>
<evidence type="ECO:0000256" key="5">
    <source>
        <dbReference type="ARBA" id="ARBA00022556"/>
    </source>
</evidence>
<proteinExistence type="predicted"/>
<dbReference type="RefSeq" id="WP_009201638.1">
    <property type="nucleotide sequence ID" value="NZ_ACJX03000001.1"/>
</dbReference>
<keyword evidence="6" id="KW-0328">Glycosyltransferase</keyword>
<dbReference type="STRING" id="592015.HMPREF1705_02898"/>
<evidence type="ECO:0000313" key="12">
    <source>
        <dbReference type="Proteomes" id="UP000005273"/>
    </source>
</evidence>
<evidence type="ECO:0000256" key="2">
    <source>
        <dbReference type="ARBA" id="ARBA00012687"/>
    </source>
</evidence>
<dbReference type="InterPro" id="IPR003835">
    <property type="entry name" value="Glyco_trans_19"/>
</dbReference>
<evidence type="ECO:0000256" key="1">
    <source>
        <dbReference type="ARBA" id="ARBA00002056"/>
    </source>
</evidence>
<comment type="catalytic activity">
    <reaction evidence="9">
        <text>a lipid X + a UDP-2-N,3-O-bis[(3R)-3-hydroxyacyl]-alpha-D-glucosamine = a lipid A disaccharide + UDP + H(+)</text>
        <dbReference type="Rhea" id="RHEA:67828"/>
        <dbReference type="ChEBI" id="CHEBI:15378"/>
        <dbReference type="ChEBI" id="CHEBI:58223"/>
        <dbReference type="ChEBI" id="CHEBI:137748"/>
        <dbReference type="ChEBI" id="CHEBI:176338"/>
        <dbReference type="ChEBI" id="CHEBI:176343"/>
        <dbReference type="EC" id="2.4.1.182"/>
    </reaction>
</comment>
<dbReference type="Proteomes" id="UP000005273">
    <property type="component" value="Unassembled WGS sequence"/>
</dbReference>
<keyword evidence="5" id="KW-0441">Lipid A biosynthesis</keyword>
<dbReference type="PANTHER" id="PTHR30372">
    <property type="entry name" value="LIPID-A-DISACCHARIDE SYNTHASE"/>
    <property type="match status" value="1"/>
</dbReference>